<dbReference type="InterPro" id="IPR016032">
    <property type="entry name" value="Sig_transdc_resp-reg_C-effctor"/>
</dbReference>
<evidence type="ECO:0000256" key="1">
    <source>
        <dbReference type="ARBA" id="ARBA00022553"/>
    </source>
</evidence>
<keyword evidence="2 5" id="KW-0238">DNA-binding</keyword>
<dbReference type="GO" id="GO:0000160">
    <property type="term" value="P:phosphorelay signal transduction system"/>
    <property type="evidence" value="ECO:0007669"/>
    <property type="project" value="InterPro"/>
</dbReference>
<evidence type="ECO:0000313" key="6">
    <source>
        <dbReference type="Proteomes" id="UP000582231"/>
    </source>
</evidence>
<protein>
    <submittedName>
        <fullName evidence="5">DNA-binding NarL/FixJ family response regulator</fullName>
    </submittedName>
</protein>
<dbReference type="CDD" id="cd17535">
    <property type="entry name" value="REC_NarL-like"/>
    <property type="match status" value="1"/>
</dbReference>
<dbReference type="InterPro" id="IPR039420">
    <property type="entry name" value="WalR-like"/>
</dbReference>
<keyword evidence="1 3" id="KW-0597">Phosphoprotein</keyword>
<dbReference type="InterPro" id="IPR058245">
    <property type="entry name" value="NreC/VraR/RcsB-like_REC"/>
</dbReference>
<reference evidence="5 6" key="1">
    <citation type="submission" date="2020-07" db="EMBL/GenBank/DDBJ databases">
        <title>Sequencing the genomes of 1000 actinobacteria strains.</title>
        <authorList>
            <person name="Klenk H.-P."/>
        </authorList>
    </citation>
    <scope>NUCLEOTIDE SEQUENCE [LARGE SCALE GENOMIC DNA]</scope>
    <source>
        <strain evidence="5 6">DSM 19082</strain>
    </source>
</reference>
<name>A0A852RSP5_9ACTN</name>
<comment type="caution">
    <text evidence="5">The sequence shown here is derived from an EMBL/GenBank/DDBJ whole genome shotgun (WGS) entry which is preliminary data.</text>
</comment>
<dbReference type="GO" id="GO:0006355">
    <property type="term" value="P:regulation of DNA-templated transcription"/>
    <property type="evidence" value="ECO:0007669"/>
    <property type="project" value="InterPro"/>
</dbReference>
<dbReference type="Pfam" id="PF00196">
    <property type="entry name" value="GerE"/>
    <property type="match status" value="1"/>
</dbReference>
<feature type="domain" description="Response regulatory" evidence="4">
    <location>
        <begin position="9"/>
        <end position="124"/>
    </location>
</feature>
<evidence type="ECO:0000256" key="3">
    <source>
        <dbReference type="PROSITE-ProRule" id="PRU00169"/>
    </source>
</evidence>
<dbReference type="PROSITE" id="PS50110">
    <property type="entry name" value="RESPONSE_REGULATORY"/>
    <property type="match status" value="1"/>
</dbReference>
<dbReference type="Proteomes" id="UP000582231">
    <property type="component" value="Unassembled WGS sequence"/>
</dbReference>
<dbReference type="InterPro" id="IPR001789">
    <property type="entry name" value="Sig_transdc_resp-reg_receiver"/>
</dbReference>
<evidence type="ECO:0000256" key="2">
    <source>
        <dbReference type="ARBA" id="ARBA00023125"/>
    </source>
</evidence>
<proteinExistence type="predicted"/>
<dbReference type="EMBL" id="JACCBF010000001">
    <property type="protein sequence ID" value="NYD31900.1"/>
    <property type="molecule type" value="Genomic_DNA"/>
</dbReference>
<dbReference type="SMART" id="SM00448">
    <property type="entry name" value="REC"/>
    <property type="match status" value="1"/>
</dbReference>
<accession>A0A852RSP5</accession>
<feature type="modified residue" description="4-aspartylphosphate" evidence="3">
    <location>
        <position position="60"/>
    </location>
</feature>
<dbReference type="Pfam" id="PF00072">
    <property type="entry name" value="Response_reg"/>
    <property type="match status" value="1"/>
</dbReference>
<dbReference type="SMART" id="SM00421">
    <property type="entry name" value="HTH_LUXR"/>
    <property type="match status" value="1"/>
</dbReference>
<dbReference type="GO" id="GO:0003677">
    <property type="term" value="F:DNA binding"/>
    <property type="evidence" value="ECO:0007669"/>
    <property type="project" value="UniProtKB-KW"/>
</dbReference>
<dbReference type="RefSeq" id="WP_179728152.1">
    <property type="nucleotide sequence ID" value="NZ_BAABEF010000001.1"/>
</dbReference>
<dbReference type="Gene3D" id="3.40.50.2300">
    <property type="match status" value="1"/>
</dbReference>
<dbReference type="InterPro" id="IPR000792">
    <property type="entry name" value="Tscrpt_reg_LuxR_C"/>
</dbReference>
<evidence type="ECO:0000259" key="4">
    <source>
        <dbReference type="PROSITE" id="PS50110"/>
    </source>
</evidence>
<dbReference type="PANTHER" id="PTHR43214">
    <property type="entry name" value="TWO-COMPONENT RESPONSE REGULATOR"/>
    <property type="match status" value="1"/>
</dbReference>
<sequence length="215" mass="22337">MTSGGRVIRVGAIDNHPVVLLGLGAAFAETAPDMRLVAIAGSAEELLARAPDGLDVVLLDMRIPGQPAADETVATLVAHGLVVVLFTAEERPVPVRRAIDAGAAGLILKVDPVESIAQSIRDAVAGDLACSSQLATMLLSDEDVGARLSPRQIEILRAVSAGLPYRLVARQLGIGEVTVREHLARAAKAYREGGVETGNVHGLISRARADGHLDG</sequence>
<gene>
    <name evidence="5" type="ORF">BJ958_003446</name>
</gene>
<dbReference type="SUPFAM" id="SSF46894">
    <property type="entry name" value="C-terminal effector domain of the bipartite response regulators"/>
    <property type="match status" value="1"/>
</dbReference>
<keyword evidence="6" id="KW-1185">Reference proteome</keyword>
<dbReference type="AlphaFoldDB" id="A0A852RSP5"/>
<dbReference type="InterPro" id="IPR011006">
    <property type="entry name" value="CheY-like_superfamily"/>
</dbReference>
<dbReference type="PRINTS" id="PR00038">
    <property type="entry name" value="HTHLUXR"/>
</dbReference>
<evidence type="ECO:0000313" key="5">
    <source>
        <dbReference type="EMBL" id="NYD31900.1"/>
    </source>
</evidence>
<organism evidence="5 6">
    <name type="scientific">Nocardioides kongjuensis</name>
    <dbReference type="NCBI Taxonomy" id="349522"/>
    <lineage>
        <taxon>Bacteria</taxon>
        <taxon>Bacillati</taxon>
        <taxon>Actinomycetota</taxon>
        <taxon>Actinomycetes</taxon>
        <taxon>Propionibacteriales</taxon>
        <taxon>Nocardioidaceae</taxon>
        <taxon>Nocardioides</taxon>
    </lineage>
</organism>
<dbReference type="SUPFAM" id="SSF52172">
    <property type="entry name" value="CheY-like"/>
    <property type="match status" value="1"/>
</dbReference>